<dbReference type="GO" id="GO:0015562">
    <property type="term" value="F:efflux transmembrane transporter activity"/>
    <property type="evidence" value="ECO:0007669"/>
    <property type="project" value="InterPro"/>
</dbReference>
<dbReference type="Proteomes" id="UP000075374">
    <property type="component" value="Unassembled WGS sequence"/>
</dbReference>
<keyword evidence="5" id="KW-0998">Cell outer membrane</keyword>
<organism evidence="8 9">
    <name type="scientific">Clostridium colicanis DSM 13634</name>
    <dbReference type="NCBI Taxonomy" id="1121305"/>
    <lineage>
        <taxon>Bacteria</taxon>
        <taxon>Bacillati</taxon>
        <taxon>Bacillota</taxon>
        <taxon>Clostridia</taxon>
        <taxon>Eubacteriales</taxon>
        <taxon>Clostridiaceae</taxon>
        <taxon>Clostridium</taxon>
    </lineage>
</organism>
<feature type="coiled-coil region" evidence="6">
    <location>
        <begin position="388"/>
        <end position="447"/>
    </location>
</feature>
<keyword evidence="3" id="KW-0812">Transmembrane</keyword>
<comment type="caution">
    <text evidence="8">The sequence shown here is derived from an EMBL/GenBank/DDBJ whole genome shotgun (WGS) entry which is preliminary data.</text>
</comment>
<evidence type="ECO:0000256" key="7">
    <source>
        <dbReference type="SAM" id="MobiDB-lite"/>
    </source>
</evidence>
<protein>
    <submittedName>
        <fullName evidence="8">Outer membrane efflux protein</fullName>
    </submittedName>
</protein>
<keyword evidence="4" id="KW-0472">Membrane</keyword>
<dbReference type="PANTHER" id="PTHR30026:SF20">
    <property type="entry name" value="OUTER MEMBRANE PROTEIN TOLC"/>
    <property type="match status" value="1"/>
</dbReference>
<comment type="subcellular location">
    <subcellularLocation>
        <location evidence="1">Cell outer membrane</location>
    </subcellularLocation>
</comment>
<evidence type="ECO:0000313" key="9">
    <source>
        <dbReference type="Proteomes" id="UP000075374"/>
    </source>
</evidence>
<gene>
    <name evidence="8" type="ORF">CLCOL_23680</name>
</gene>
<keyword evidence="9" id="KW-1185">Reference proteome</keyword>
<dbReference type="PATRIC" id="fig|1121305.3.peg.2359"/>
<evidence type="ECO:0000256" key="6">
    <source>
        <dbReference type="SAM" id="Coils"/>
    </source>
</evidence>
<dbReference type="GO" id="GO:0015288">
    <property type="term" value="F:porin activity"/>
    <property type="evidence" value="ECO:0007669"/>
    <property type="project" value="TreeGrafter"/>
</dbReference>
<accession>A0A151AKT7</accession>
<dbReference type="GO" id="GO:0009279">
    <property type="term" value="C:cell outer membrane"/>
    <property type="evidence" value="ECO:0007669"/>
    <property type="project" value="UniProtKB-SubCell"/>
</dbReference>
<dbReference type="SUPFAM" id="SSF56954">
    <property type="entry name" value="Outer membrane efflux proteins (OEP)"/>
    <property type="match status" value="1"/>
</dbReference>
<sequence length="496" mass="57013">MINKKYLSGILGVIVASTIFITSALNTSAEVSKETVVLTRTQALDMALENNNNILRLDAGMNTMLRNFKKYKKLSDEITKLLDGFEDYKDEYEEISSEEFKAKQREISDKLEKYDELSKRLEDLKKELEEVKNGSSESSGTRTEEEIKADIDKVNKELQSLDKESLDKESDEIKKKLAKFEQQKALYVSMGLASPADGTPIKLTQEQEYNRFVKARDIIWHNLQTNLEKMKYQKEAVSESIKYGVETAYDNILFAQEGLKIQKQLYEKQQKDYNNILAQYENGRVSENDKNIAEKELEKLKLQVENLTRQIENGKIQLKQLLGIDLEKTVELTESIDTNINEPKDYDEYLSSALLNRNEIIAAKLDCEEAERTFDIIKDYLDEDDYDWMDAERTLNEAQTALLEAEKEVRQNIKNAYLDVTQKKAEIDLAHKKLEAAQVQYNAVKKNYEAGRVALPMLWNVEIGVNSAKMNYDNAVIKYKTALKKLEAASKIGPGY</sequence>
<evidence type="ECO:0000256" key="2">
    <source>
        <dbReference type="ARBA" id="ARBA00022452"/>
    </source>
</evidence>
<dbReference type="GO" id="GO:1990281">
    <property type="term" value="C:efflux pump complex"/>
    <property type="evidence" value="ECO:0007669"/>
    <property type="project" value="TreeGrafter"/>
</dbReference>
<feature type="coiled-coil region" evidence="6">
    <location>
        <begin position="283"/>
        <end position="324"/>
    </location>
</feature>
<proteinExistence type="predicted"/>
<evidence type="ECO:0000256" key="5">
    <source>
        <dbReference type="ARBA" id="ARBA00023237"/>
    </source>
</evidence>
<evidence type="ECO:0000313" key="8">
    <source>
        <dbReference type="EMBL" id="KYH28007.1"/>
    </source>
</evidence>
<dbReference type="EMBL" id="LTBB01000015">
    <property type="protein sequence ID" value="KYH28007.1"/>
    <property type="molecule type" value="Genomic_DNA"/>
</dbReference>
<keyword evidence="2" id="KW-1134">Transmembrane beta strand</keyword>
<feature type="region of interest" description="Disordered" evidence="7">
    <location>
        <begin position="129"/>
        <end position="148"/>
    </location>
</feature>
<dbReference type="InterPro" id="IPR051906">
    <property type="entry name" value="TolC-like"/>
</dbReference>
<dbReference type="AlphaFoldDB" id="A0A151AKT7"/>
<reference evidence="8 9" key="1">
    <citation type="submission" date="2016-02" db="EMBL/GenBank/DDBJ databases">
        <title>Genome sequence of Clostridium colicanis DSM 13634.</title>
        <authorList>
            <person name="Poehlein A."/>
            <person name="Daniel R."/>
        </authorList>
    </citation>
    <scope>NUCLEOTIDE SEQUENCE [LARGE SCALE GENOMIC DNA]</scope>
    <source>
        <strain evidence="8 9">DSM 13634</strain>
    </source>
</reference>
<evidence type="ECO:0000256" key="1">
    <source>
        <dbReference type="ARBA" id="ARBA00004442"/>
    </source>
</evidence>
<keyword evidence="6" id="KW-0175">Coiled coil</keyword>
<dbReference type="Gene3D" id="1.20.1600.10">
    <property type="entry name" value="Outer membrane efflux proteins (OEP)"/>
    <property type="match status" value="2"/>
</dbReference>
<dbReference type="STRING" id="1121305.CLCOL_23680"/>
<dbReference type="RefSeq" id="WP_061859151.1">
    <property type="nucleotide sequence ID" value="NZ_LTBB01000015.1"/>
</dbReference>
<name>A0A151AKT7_9CLOT</name>
<dbReference type="PANTHER" id="PTHR30026">
    <property type="entry name" value="OUTER MEMBRANE PROTEIN TOLC"/>
    <property type="match status" value="1"/>
</dbReference>
<evidence type="ECO:0000256" key="3">
    <source>
        <dbReference type="ARBA" id="ARBA00022692"/>
    </source>
</evidence>
<evidence type="ECO:0000256" key="4">
    <source>
        <dbReference type="ARBA" id="ARBA00023136"/>
    </source>
</evidence>